<keyword evidence="1" id="KW-0812">Transmembrane</keyword>
<gene>
    <name evidence="2" type="ORF">Tco_1015813</name>
</gene>
<comment type="caution">
    <text evidence="2">The sequence shown here is derived from an EMBL/GenBank/DDBJ whole genome shotgun (WGS) entry which is preliminary data.</text>
</comment>
<reference evidence="2" key="1">
    <citation type="journal article" date="2022" name="Int. J. Mol. Sci.">
        <title>Draft Genome of Tanacetum Coccineum: Genomic Comparison of Closely Related Tanacetum-Family Plants.</title>
        <authorList>
            <person name="Yamashiro T."/>
            <person name="Shiraishi A."/>
            <person name="Nakayama K."/>
            <person name="Satake H."/>
        </authorList>
    </citation>
    <scope>NUCLEOTIDE SEQUENCE</scope>
</reference>
<dbReference type="Proteomes" id="UP001151760">
    <property type="component" value="Unassembled WGS sequence"/>
</dbReference>
<evidence type="ECO:0000256" key="1">
    <source>
        <dbReference type="SAM" id="Phobius"/>
    </source>
</evidence>
<name>A0ABQ5FLV6_9ASTR</name>
<keyword evidence="1" id="KW-1133">Transmembrane helix</keyword>
<proteinExistence type="predicted"/>
<evidence type="ECO:0000313" key="2">
    <source>
        <dbReference type="EMBL" id="GJT64333.1"/>
    </source>
</evidence>
<accession>A0ABQ5FLV6</accession>
<dbReference type="EMBL" id="BQNB010017534">
    <property type="protein sequence ID" value="GJT64333.1"/>
    <property type="molecule type" value="Genomic_DNA"/>
</dbReference>
<feature type="transmembrane region" description="Helical" evidence="1">
    <location>
        <begin position="20"/>
        <end position="36"/>
    </location>
</feature>
<organism evidence="2 3">
    <name type="scientific">Tanacetum coccineum</name>
    <dbReference type="NCBI Taxonomy" id="301880"/>
    <lineage>
        <taxon>Eukaryota</taxon>
        <taxon>Viridiplantae</taxon>
        <taxon>Streptophyta</taxon>
        <taxon>Embryophyta</taxon>
        <taxon>Tracheophyta</taxon>
        <taxon>Spermatophyta</taxon>
        <taxon>Magnoliopsida</taxon>
        <taxon>eudicotyledons</taxon>
        <taxon>Gunneridae</taxon>
        <taxon>Pentapetalae</taxon>
        <taxon>asterids</taxon>
        <taxon>campanulids</taxon>
        <taxon>Asterales</taxon>
        <taxon>Asteraceae</taxon>
        <taxon>Asteroideae</taxon>
        <taxon>Anthemideae</taxon>
        <taxon>Anthemidinae</taxon>
        <taxon>Tanacetum</taxon>
    </lineage>
</organism>
<keyword evidence="3" id="KW-1185">Reference proteome</keyword>
<protein>
    <submittedName>
        <fullName evidence="2">Uncharacterized protein</fullName>
    </submittedName>
</protein>
<keyword evidence="1" id="KW-0472">Membrane</keyword>
<evidence type="ECO:0000313" key="3">
    <source>
        <dbReference type="Proteomes" id="UP001151760"/>
    </source>
</evidence>
<sequence length="119" mass="13454">MVVRMRWWCAWWWDGGDGVLVLVMMMMVVLMSRWWWRLETMWMARGARGSADQVDRAMGMVFKNSPEKFSGGGATVVAGGWPVAAGYEGTRGGRSLSDCFRVSVKTEKLSGMSFYIKLL</sequence>
<reference evidence="2" key="2">
    <citation type="submission" date="2022-01" db="EMBL/GenBank/DDBJ databases">
        <authorList>
            <person name="Yamashiro T."/>
            <person name="Shiraishi A."/>
            <person name="Satake H."/>
            <person name="Nakayama K."/>
        </authorList>
    </citation>
    <scope>NUCLEOTIDE SEQUENCE</scope>
</reference>